<evidence type="ECO:0000313" key="4">
    <source>
        <dbReference type="Proteomes" id="UP000244527"/>
    </source>
</evidence>
<dbReference type="InterPro" id="IPR011990">
    <property type="entry name" value="TPR-like_helical_dom_sf"/>
</dbReference>
<dbReference type="Gene3D" id="1.25.40.10">
    <property type="entry name" value="Tetratricopeptide repeat domain"/>
    <property type="match status" value="2"/>
</dbReference>
<dbReference type="SUPFAM" id="SSF48452">
    <property type="entry name" value="TPR-like"/>
    <property type="match status" value="2"/>
</dbReference>
<dbReference type="SMART" id="SM00028">
    <property type="entry name" value="TPR"/>
    <property type="match status" value="3"/>
</dbReference>
<dbReference type="OrthoDB" id="1090267at2"/>
<dbReference type="InterPro" id="IPR016032">
    <property type="entry name" value="Sig_transdc_resp-reg_C-effctor"/>
</dbReference>
<dbReference type="Gene3D" id="1.10.10.10">
    <property type="entry name" value="Winged helix-like DNA-binding domain superfamily/Winged helix DNA-binding domain"/>
    <property type="match status" value="1"/>
</dbReference>
<feature type="transmembrane region" description="Helical" evidence="1">
    <location>
        <begin position="361"/>
        <end position="383"/>
    </location>
</feature>
<gene>
    <name evidence="3" type="ORF">FFWV33_14615</name>
</gene>
<dbReference type="AlphaFoldDB" id="A0A2S1LFV9"/>
<reference evidence="3 4" key="1">
    <citation type="submission" date="2017-04" db="EMBL/GenBank/DDBJ databases">
        <title>Compelte genome sequence of WV33.</title>
        <authorList>
            <person name="Lee P.C."/>
        </authorList>
    </citation>
    <scope>NUCLEOTIDE SEQUENCE [LARGE SCALE GENOMIC DNA]</scope>
    <source>
        <strain evidence="3 4">WV33</strain>
    </source>
</reference>
<dbReference type="InterPro" id="IPR019734">
    <property type="entry name" value="TPR_rpt"/>
</dbReference>
<dbReference type="EMBL" id="CP020918">
    <property type="protein sequence ID" value="AWG22672.1"/>
    <property type="molecule type" value="Genomic_DNA"/>
</dbReference>
<evidence type="ECO:0000313" key="3">
    <source>
        <dbReference type="EMBL" id="AWG22672.1"/>
    </source>
</evidence>
<dbReference type="Pfam" id="PF13181">
    <property type="entry name" value="TPR_8"/>
    <property type="match status" value="2"/>
</dbReference>
<evidence type="ECO:0000259" key="2">
    <source>
        <dbReference type="SMART" id="SM00421"/>
    </source>
</evidence>
<dbReference type="InterPro" id="IPR000792">
    <property type="entry name" value="Tscrpt_reg_LuxR_C"/>
</dbReference>
<dbReference type="Proteomes" id="UP000244527">
    <property type="component" value="Chromosome"/>
</dbReference>
<keyword evidence="4" id="KW-1185">Reference proteome</keyword>
<dbReference type="GO" id="GO:0003677">
    <property type="term" value="F:DNA binding"/>
    <property type="evidence" value="ECO:0007669"/>
    <property type="project" value="InterPro"/>
</dbReference>
<keyword evidence="1" id="KW-1133">Transmembrane helix</keyword>
<dbReference type="InterPro" id="IPR036388">
    <property type="entry name" value="WH-like_DNA-bd_sf"/>
</dbReference>
<dbReference type="RefSeq" id="WP_108741590.1">
    <property type="nucleotide sequence ID" value="NZ_CP020918.1"/>
</dbReference>
<sequence length="552" mass="63555">MVNNHLAVQSNNKKHIFQILFFFLPLLLIIVTQDVSGMKVNLANKTPLESISTDTIVDRLSKSLSLFKSKKNTPKIIDTHQRLVQYYLDNGSYNNAFDEIWKLLPLVASPEYAEQRFEITNKLIGLYLLYGQNDKAIASYKQLPDLVRKQITNPEKKIRFWGRIYSLGAWIELKTTKNYSKAAQLSLKSNALNSQLKDGLSSYHHTQIQLAHIYILMGNLQKAAPILQNIQDCYPLPLQSIHALLYFRLGQFYEKGNKTDLAIASYKTSLTAIGAFRTLQDKKPEAILRLSELYAQKGDFQLAFKYQKEASLLNDQLFSATKSQNNQLFEIKNKYQEQLKEDQATLQQHQMVLLAKENQLLILKTVFLILMFIVAALFIIRYFKQKAKKELLSQSQINHQQRLELKQQHEILELKNKELLSTALQLLERDNWQADVKKELGKLTVDGANADIVKKVKSSLQIDTKQKWNEFESRFATINDAYIEKLKSSYPLLTPTDLKMCSFIKLGFSTKDMSQIMGISAEGINTSRSRLRKKMDLDRNINLIDFLQSING</sequence>
<organism evidence="3 4">
    <name type="scientific">Flavobacterium faecale</name>
    <dbReference type="NCBI Taxonomy" id="1355330"/>
    <lineage>
        <taxon>Bacteria</taxon>
        <taxon>Pseudomonadati</taxon>
        <taxon>Bacteroidota</taxon>
        <taxon>Flavobacteriia</taxon>
        <taxon>Flavobacteriales</taxon>
        <taxon>Flavobacteriaceae</taxon>
        <taxon>Flavobacterium</taxon>
    </lineage>
</organism>
<feature type="transmembrane region" description="Helical" evidence="1">
    <location>
        <begin position="15"/>
        <end position="32"/>
    </location>
</feature>
<dbReference type="SUPFAM" id="SSF46894">
    <property type="entry name" value="C-terminal effector domain of the bipartite response regulators"/>
    <property type="match status" value="1"/>
</dbReference>
<keyword evidence="1" id="KW-0812">Transmembrane</keyword>
<proteinExistence type="predicted"/>
<evidence type="ECO:0000256" key="1">
    <source>
        <dbReference type="SAM" id="Phobius"/>
    </source>
</evidence>
<feature type="domain" description="HTH luxR-type" evidence="2">
    <location>
        <begin position="490"/>
        <end position="547"/>
    </location>
</feature>
<protein>
    <recommendedName>
        <fullName evidence="2">HTH luxR-type domain-containing protein</fullName>
    </recommendedName>
</protein>
<dbReference type="SMART" id="SM00421">
    <property type="entry name" value="HTH_LUXR"/>
    <property type="match status" value="1"/>
</dbReference>
<keyword evidence="1" id="KW-0472">Membrane</keyword>
<name>A0A2S1LFV9_9FLAO</name>
<accession>A0A2S1LFV9</accession>
<dbReference type="GO" id="GO:0006355">
    <property type="term" value="P:regulation of DNA-templated transcription"/>
    <property type="evidence" value="ECO:0007669"/>
    <property type="project" value="InterPro"/>
</dbReference>
<dbReference type="KEGG" id="ffa:FFWV33_14615"/>